<dbReference type="InParanoid" id="D8QY67"/>
<reference evidence="4 5" key="1">
    <citation type="journal article" date="2011" name="Science">
        <title>The Selaginella genome identifies genetic changes associated with the evolution of vascular plants.</title>
        <authorList>
            <person name="Banks J.A."/>
            <person name="Nishiyama T."/>
            <person name="Hasebe M."/>
            <person name="Bowman J.L."/>
            <person name="Gribskov M."/>
            <person name="dePamphilis C."/>
            <person name="Albert V.A."/>
            <person name="Aono N."/>
            <person name="Aoyama T."/>
            <person name="Ambrose B.A."/>
            <person name="Ashton N.W."/>
            <person name="Axtell M.J."/>
            <person name="Barker E."/>
            <person name="Barker M.S."/>
            <person name="Bennetzen J.L."/>
            <person name="Bonawitz N.D."/>
            <person name="Chapple C."/>
            <person name="Cheng C."/>
            <person name="Correa L.G."/>
            <person name="Dacre M."/>
            <person name="DeBarry J."/>
            <person name="Dreyer I."/>
            <person name="Elias M."/>
            <person name="Engstrom E.M."/>
            <person name="Estelle M."/>
            <person name="Feng L."/>
            <person name="Finet C."/>
            <person name="Floyd S.K."/>
            <person name="Frommer W.B."/>
            <person name="Fujita T."/>
            <person name="Gramzow L."/>
            <person name="Gutensohn M."/>
            <person name="Harholt J."/>
            <person name="Hattori M."/>
            <person name="Heyl A."/>
            <person name="Hirai T."/>
            <person name="Hiwatashi Y."/>
            <person name="Ishikawa M."/>
            <person name="Iwata M."/>
            <person name="Karol K.G."/>
            <person name="Koehler B."/>
            <person name="Kolukisaoglu U."/>
            <person name="Kubo M."/>
            <person name="Kurata T."/>
            <person name="Lalonde S."/>
            <person name="Li K."/>
            <person name="Li Y."/>
            <person name="Litt A."/>
            <person name="Lyons E."/>
            <person name="Manning G."/>
            <person name="Maruyama T."/>
            <person name="Michael T.P."/>
            <person name="Mikami K."/>
            <person name="Miyazaki S."/>
            <person name="Morinaga S."/>
            <person name="Murata T."/>
            <person name="Mueller-Roeber B."/>
            <person name="Nelson D.R."/>
            <person name="Obara M."/>
            <person name="Oguri Y."/>
            <person name="Olmstead R.G."/>
            <person name="Onodera N."/>
            <person name="Petersen B.L."/>
            <person name="Pils B."/>
            <person name="Prigge M."/>
            <person name="Rensing S.A."/>
            <person name="Riano-Pachon D.M."/>
            <person name="Roberts A.W."/>
            <person name="Sato Y."/>
            <person name="Scheller H.V."/>
            <person name="Schulz B."/>
            <person name="Schulz C."/>
            <person name="Shakirov E.V."/>
            <person name="Shibagaki N."/>
            <person name="Shinohara N."/>
            <person name="Shippen D.E."/>
            <person name="Soerensen I."/>
            <person name="Sotooka R."/>
            <person name="Sugimoto N."/>
            <person name="Sugita M."/>
            <person name="Sumikawa N."/>
            <person name="Tanurdzic M."/>
            <person name="Theissen G."/>
            <person name="Ulvskov P."/>
            <person name="Wakazuki S."/>
            <person name="Weng J.K."/>
            <person name="Willats W.W."/>
            <person name="Wipf D."/>
            <person name="Wolf P.G."/>
            <person name="Yang L."/>
            <person name="Zimmer A.D."/>
            <person name="Zhu Q."/>
            <person name="Mitros T."/>
            <person name="Hellsten U."/>
            <person name="Loque D."/>
            <person name="Otillar R."/>
            <person name="Salamov A."/>
            <person name="Schmutz J."/>
            <person name="Shapiro H."/>
            <person name="Lindquist E."/>
            <person name="Lucas S."/>
            <person name="Rokhsar D."/>
            <person name="Grigoriev I.V."/>
        </authorList>
    </citation>
    <scope>NUCLEOTIDE SEQUENCE [LARGE SCALE GENOMIC DNA]</scope>
</reference>
<evidence type="ECO:0000313" key="4">
    <source>
        <dbReference type="EMBL" id="EFJ35557.1"/>
    </source>
</evidence>
<dbReference type="AlphaFoldDB" id="D8QY67"/>
<keyword evidence="2" id="KW-0732">Signal</keyword>
<evidence type="ECO:0000256" key="1">
    <source>
        <dbReference type="SAM" id="MobiDB-lite"/>
    </source>
</evidence>
<gene>
    <name evidence="4" type="ORF">SELMODRAFT_405038</name>
    <name evidence="3" type="ORF">SELMODRAFT_442537</name>
</gene>
<evidence type="ECO:0000313" key="5">
    <source>
        <dbReference type="Proteomes" id="UP000001514"/>
    </source>
</evidence>
<dbReference type="Proteomes" id="UP000001514">
    <property type="component" value="Unassembled WGS sequence"/>
</dbReference>
<proteinExistence type="predicted"/>
<name>D8QY67_SELML</name>
<keyword evidence="5" id="KW-1185">Reference proteome</keyword>
<dbReference type="KEGG" id="smo:SELMODRAFT_405038"/>
<feature type="compositionally biased region" description="Polar residues" evidence="1">
    <location>
        <begin position="45"/>
        <end position="56"/>
    </location>
</feature>
<dbReference type="EMBL" id="GL377568">
    <property type="protein sequence ID" value="EFJ35557.1"/>
    <property type="molecule type" value="Genomic_DNA"/>
</dbReference>
<feature type="chain" id="PRO_5010829948" description="Pollen Ole e 1 allergen and extensin family protein" evidence="2">
    <location>
        <begin position="26"/>
        <end position="249"/>
    </location>
</feature>
<protein>
    <recommendedName>
        <fullName evidence="6">Pollen Ole e 1 allergen and extensin family protein</fullName>
    </recommendedName>
</protein>
<dbReference type="Gramene" id="EFJ24295">
    <property type="protein sequence ID" value="EFJ24295"/>
    <property type="gene ID" value="SELMODRAFT_442537"/>
</dbReference>
<feature type="region of interest" description="Disordered" evidence="1">
    <location>
        <begin position="37"/>
        <end position="56"/>
    </location>
</feature>
<evidence type="ECO:0008006" key="6">
    <source>
        <dbReference type="Google" id="ProtNLM"/>
    </source>
</evidence>
<dbReference type="EMBL" id="GL377590">
    <property type="protein sequence ID" value="EFJ24295.1"/>
    <property type="molecule type" value="Genomic_DNA"/>
</dbReference>
<accession>D8QY67</accession>
<dbReference type="HOGENOM" id="CLU_1117284_0_0_1"/>
<evidence type="ECO:0000313" key="3">
    <source>
        <dbReference type="EMBL" id="EFJ24295.1"/>
    </source>
</evidence>
<organism evidence="5">
    <name type="scientific">Selaginella moellendorffii</name>
    <name type="common">Spikemoss</name>
    <dbReference type="NCBI Taxonomy" id="88036"/>
    <lineage>
        <taxon>Eukaryota</taxon>
        <taxon>Viridiplantae</taxon>
        <taxon>Streptophyta</taxon>
        <taxon>Embryophyta</taxon>
        <taxon>Tracheophyta</taxon>
        <taxon>Lycopodiopsida</taxon>
        <taxon>Selaginellales</taxon>
        <taxon>Selaginellaceae</taxon>
        <taxon>Selaginella</taxon>
    </lineage>
</organism>
<feature type="signal peptide" evidence="2">
    <location>
        <begin position="1"/>
        <end position="25"/>
    </location>
</feature>
<dbReference type="Gramene" id="EFJ35557">
    <property type="protein sequence ID" value="EFJ35557"/>
    <property type="gene ID" value="SELMODRAFT_405038"/>
</dbReference>
<sequence>MAASKSRLLACLILLTLAAASLAEAASPRHRKIAHKFHRKKKHQLSSGQTPSRSATPVTRTLVGHVVWYDCWGQSLSFLPGMTAVVECKNRDGLLVFNALRTSDENGAFMVDLPSNKLLVKCFAKVATDHHHRVKQHAVSVSLEDKSDYRHRRNGGNQQLVYTIGPVVYRKPEVKHQQNGGFISRLLDQVGEGAAAGAGSAGGGATWSWLPKFLGRSTTARSSSCACSSFRSETGGIKRGCAALNRSKV</sequence>
<evidence type="ECO:0000256" key="2">
    <source>
        <dbReference type="SAM" id="SignalP"/>
    </source>
</evidence>
<dbReference type="KEGG" id="smo:SELMODRAFT_442537"/>